<dbReference type="InterPro" id="IPR050640">
    <property type="entry name" value="Bact_2-comp_sensor_kinase"/>
</dbReference>
<feature type="domain" description="Histidine kinase/HSP90-like ATPase" evidence="1">
    <location>
        <begin position="23"/>
        <end position="132"/>
    </location>
</feature>
<dbReference type="PANTHER" id="PTHR34220">
    <property type="entry name" value="SENSOR HISTIDINE KINASE YPDA"/>
    <property type="match status" value="1"/>
</dbReference>
<dbReference type="EMBL" id="CP025791">
    <property type="protein sequence ID" value="AUP77923.1"/>
    <property type="molecule type" value="Genomic_DNA"/>
</dbReference>
<evidence type="ECO:0000259" key="1">
    <source>
        <dbReference type="Pfam" id="PF02518"/>
    </source>
</evidence>
<dbReference type="Gene3D" id="3.30.565.10">
    <property type="entry name" value="Histidine kinase-like ATPase, C-terminal domain"/>
    <property type="match status" value="1"/>
</dbReference>
<dbReference type="InterPro" id="IPR036890">
    <property type="entry name" value="HATPase_C_sf"/>
</dbReference>
<name>A0A2K9PLI2_9FLAO</name>
<dbReference type="RefSeq" id="WP_102754582.1">
    <property type="nucleotide sequence ID" value="NZ_CP025791.1"/>
</dbReference>
<dbReference type="Proteomes" id="UP000235826">
    <property type="component" value="Chromosome"/>
</dbReference>
<dbReference type="SUPFAM" id="SSF55874">
    <property type="entry name" value="ATPase domain of HSP90 chaperone/DNA topoisomerase II/histidine kinase"/>
    <property type="match status" value="1"/>
</dbReference>
<protein>
    <recommendedName>
        <fullName evidence="1">Histidine kinase/HSP90-like ATPase domain-containing protein</fullName>
    </recommendedName>
</protein>
<accession>A0A2K9PLI2</accession>
<gene>
    <name evidence="2" type="ORF">C1H87_04025</name>
</gene>
<sequence length="134" mass="15427">MEFKIKIDDSKIFPKTYKIPSLLIQPYVENAIKHGLLHKKIDRKLWVTFSNAEEQNDVIVCTIEDNGIGRERSAEINRNRPDNHKSFASDAGKTRLELLNQDTSKQIGVDIIDMKEDRVPKGTKVILRIPFSHN</sequence>
<keyword evidence="3" id="KW-1185">Reference proteome</keyword>
<proteinExistence type="predicted"/>
<dbReference type="Pfam" id="PF02518">
    <property type="entry name" value="HATPase_c"/>
    <property type="match status" value="1"/>
</dbReference>
<evidence type="ECO:0000313" key="2">
    <source>
        <dbReference type="EMBL" id="AUP77923.1"/>
    </source>
</evidence>
<organism evidence="2 3">
    <name type="scientific">Flavivirga eckloniae</name>
    <dbReference type="NCBI Taxonomy" id="1803846"/>
    <lineage>
        <taxon>Bacteria</taxon>
        <taxon>Pseudomonadati</taxon>
        <taxon>Bacteroidota</taxon>
        <taxon>Flavobacteriia</taxon>
        <taxon>Flavobacteriales</taxon>
        <taxon>Flavobacteriaceae</taxon>
        <taxon>Flavivirga</taxon>
    </lineage>
</organism>
<evidence type="ECO:0000313" key="3">
    <source>
        <dbReference type="Proteomes" id="UP000235826"/>
    </source>
</evidence>
<reference evidence="2 3" key="1">
    <citation type="submission" date="2018-01" db="EMBL/GenBank/DDBJ databases">
        <title>Complete genome sequence of Flavivirga eckloniae ECD14 isolated from seaweed Ecklonia cava.</title>
        <authorList>
            <person name="Lee J.H."/>
            <person name="Baik K.S."/>
            <person name="Seong C.N."/>
        </authorList>
    </citation>
    <scope>NUCLEOTIDE SEQUENCE [LARGE SCALE GENOMIC DNA]</scope>
    <source>
        <strain evidence="2 3">ECD14</strain>
    </source>
</reference>
<dbReference type="OrthoDB" id="9809670at2"/>
<dbReference type="KEGG" id="fek:C1H87_04025"/>
<dbReference type="PANTHER" id="PTHR34220:SF7">
    <property type="entry name" value="SENSOR HISTIDINE KINASE YPDA"/>
    <property type="match status" value="1"/>
</dbReference>
<dbReference type="AlphaFoldDB" id="A0A2K9PLI2"/>
<dbReference type="InterPro" id="IPR003594">
    <property type="entry name" value="HATPase_dom"/>
</dbReference>